<keyword evidence="2 5" id="KW-0378">Hydrolase</keyword>
<dbReference type="PANTHER" id="PTHR17224">
    <property type="entry name" value="PEPTIDYL-TRNA HYDROLASE"/>
    <property type="match status" value="1"/>
</dbReference>
<feature type="non-terminal residue" evidence="5">
    <location>
        <position position="1"/>
    </location>
</feature>
<organism evidence="5 6">
    <name type="scientific">Syntrophomonas wolfei</name>
    <dbReference type="NCBI Taxonomy" id="863"/>
    <lineage>
        <taxon>Bacteria</taxon>
        <taxon>Bacillati</taxon>
        <taxon>Bacillota</taxon>
        <taxon>Clostridia</taxon>
        <taxon>Eubacteriales</taxon>
        <taxon>Syntrophomonadaceae</taxon>
        <taxon>Syntrophomonas</taxon>
    </lineage>
</organism>
<dbReference type="SUPFAM" id="SSF53178">
    <property type="entry name" value="Peptidyl-tRNA hydrolase-like"/>
    <property type="match status" value="1"/>
</dbReference>
<protein>
    <submittedName>
        <fullName evidence="5">Aminoacyl-tRNA hydrolase</fullName>
    </submittedName>
</protein>
<proteinExistence type="predicted"/>
<evidence type="ECO:0000256" key="2">
    <source>
        <dbReference type="ARBA" id="ARBA00022801"/>
    </source>
</evidence>
<evidence type="ECO:0000313" key="6">
    <source>
        <dbReference type="Proteomes" id="UP000263273"/>
    </source>
</evidence>
<name>A0A354YV38_9FIRM</name>
<evidence type="ECO:0000256" key="1">
    <source>
        <dbReference type="ARBA" id="ARBA00022555"/>
    </source>
</evidence>
<dbReference type="EMBL" id="DNZF01000082">
    <property type="protein sequence ID" value="HBK53049.1"/>
    <property type="molecule type" value="Genomic_DNA"/>
</dbReference>
<dbReference type="AlphaFoldDB" id="A0A354YV38"/>
<dbReference type="GO" id="GO:0004045">
    <property type="term" value="F:peptidyl-tRNA hydrolase activity"/>
    <property type="evidence" value="ECO:0007669"/>
    <property type="project" value="InterPro"/>
</dbReference>
<reference evidence="5 6" key="1">
    <citation type="journal article" date="2018" name="Nat. Biotechnol.">
        <title>A standardized bacterial taxonomy based on genome phylogeny substantially revises the tree of life.</title>
        <authorList>
            <person name="Parks D.H."/>
            <person name="Chuvochina M."/>
            <person name="Waite D.W."/>
            <person name="Rinke C."/>
            <person name="Skarshewski A."/>
            <person name="Chaumeil P.A."/>
            <person name="Hugenholtz P."/>
        </authorList>
    </citation>
    <scope>NUCLEOTIDE SEQUENCE [LARGE SCALE GENOMIC DNA]</scope>
    <source>
        <strain evidence="5">UBA10948</strain>
    </source>
</reference>
<evidence type="ECO:0000256" key="3">
    <source>
        <dbReference type="ARBA" id="ARBA00022884"/>
    </source>
</evidence>
<dbReference type="GO" id="GO:0000049">
    <property type="term" value="F:tRNA binding"/>
    <property type="evidence" value="ECO:0007669"/>
    <property type="project" value="UniProtKB-KW"/>
</dbReference>
<keyword evidence="1" id="KW-0820">tRNA-binding</keyword>
<dbReference type="Pfam" id="PF01195">
    <property type="entry name" value="Pept_tRNA_hydro"/>
    <property type="match status" value="1"/>
</dbReference>
<sequence length="88" mass="9261">PPGAVRIRASGGSGGHKGMQSICESLGSRDFPRIRIGIGRPPGGAIDWVLGEFSESEKPLMQDAVEKAASAIECWIKSGIDACMNAYN</sequence>
<dbReference type="Proteomes" id="UP000263273">
    <property type="component" value="Unassembled WGS sequence"/>
</dbReference>
<accession>A0A354YV38</accession>
<keyword evidence="3" id="KW-0694">RNA-binding</keyword>
<dbReference type="Gene3D" id="3.40.50.1470">
    <property type="entry name" value="Peptidyl-tRNA hydrolase"/>
    <property type="match status" value="1"/>
</dbReference>
<feature type="region of interest" description="Disordered" evidence="4">
    <location>
        <begin position="1"/>
        <end position="20"/>
    </location>
</feature>
<dbReference type="InterPro" id="IPR001328">
    <property type="entry name" value="Pept_tRNA_hydro"/>
</dbReference>
<evidence type="ECO:0000313" key="5">
    <source>
        <dbReference type="EMBL" id="HBK53049.1"/>
    </source>
</evidence>
<dbReference type="InterPro" id="IPR036416">
    <property type="entry name" value="Pept_tRNA_hydro_sf"/>
</dbReference>
<dbReference type="PANTHER" id="PTHR17224:SF1">
    <property type="entry name" value="PEPTIDYL-TRNA HYDROLASE"/>
    <property type="match status" value="1"/>
</dbReference>
<evidence type="ECO:0000256" key="4">
    <source>
        <dbReference type="SAM" id="MobiDB-lite"/>
    </source>
</evidence>
<gene>
    <name evidence="5" type="ORF">DDZ44_03810</name>
</gene>
<comment type="caution">
    <text evidence="5">The sequence shown here is derived from an EMBL/GenBank/DDBJ whole genome shotgun (WGS) entry which is preliminary data.</text>
</comment>